<dbReference type="PANTHER" id="PTHR10292:SF1">
    <property type="entry name" value="CLATHRIN HEAVY CHAIN"/>
    <property type="match status" value="1"/>
</dbReference>
<dbReference type="Gene3D" id="1.25.40.10">
    <property type="entry name" value="Tetratricopeptide repeat domain"/>
    <property type="match status" value="4"/>
</dbReference>
<organism evidence="9 10">
    <name type="scientific">Wickerhamomyces pijperi</name>
    <name type="common">Yeast</name>
    <name type="synonym">Pichia pijperi</name>
    <dbReference type="NCBI Taxonomy" id="599730"/>
    <lineage>
        <taxon>Eukaryota</taxon>
        <taxon>Fungi</taxon>
        <taxon>Dikarya</taxon>
        <taxon>Ascomycota</taxon>
        <taxon>Saccharomycotina</taxon>
        <taxon>Saccharomycetes</taxon>
        <taxon>Phaffomycetales</taxon>
        <taxon>Wickerhamomycetaceae</taxon>
        <taxon>Wickerhamomyces</taxon>
    </lineage>
</organism>
<dbReference type="FunFam" id="1.25.40.10:FF:000082">
    <property type="entry name" value="Clathrin heavy chain"/>
    <property type="match status" value="1"/>
</dbReference>
<evidence type="ECO:0000256" key="4">
    <source>
        <dbReference type="ARBA" id="ARBA00023176"/>
    </source>
</evidence>
<dbReference type="Gene3D" id="1.25.40.730">
    <property type="match status" value="1"/>
</dbReference>
<dbReference type="InterPro" id="IPR015348">
    <property type="entry name" value="Clathrin_H-chain_linker_core"/>
</dbReference>
<dbReference type="EMBL" id="JAEUBG010000466">
    <property type="protein sequence ID" value="KAH3688207.1"/>
    <property type="molecule type" value="Genomic_DNA"/>
</dbReference>
<comment type="caution">
    <text evidence="9">The sequence shown here is derived from an EMBL/GenBank/DDBJ whole genome shotgun (WGS) entry which is preliminary data.</text>
</comment>
<dbReference type="FunFam" id="1.25.40.10:FF:000001">
    <property type="entry name" value="Clathrin heavy chain"/>
    <property type="match status" value="1"/>
</dbReference>
<dbReference type="GO" id="GO:0030132">
    <property type="term" value="C:clathrin coat of coated pit"/>
    <property type="evidence" value="ECO:0007669"/>
    <property type="project" value="InterPro"/>
</dbReference>
<feature type="repeat" description="CHCR" evidence="7">
    <location>
        <begin position="1129"/>
        <end position="1270"/>
    </location>
</feature>
<dbReference type="InterPro" id="IPR016025">
    <property type="entry name" value="Clathrin_H-chain_N"/>
</dbReference>
<name>A0A9P8QCU1_WICPI</name>
<dbReference type="GO" id="GO:0030479">
    <property type="term" value="C:actin cortical patch"/>
    <property type="evidence" value="ECO:0007669"/>
    <property type="project" value="TreeGrafter"/>
</dbReference>
<dbReference type="GO" id="GO:0030130">
    <property type="term" value="C:clathrin coat of trans-Golgi network vesicle"/>
    <property type="evidence" value="ECO:0007669"/>
    <property type="project" value="InterPro"/>
</dbReference>
<feature type="repeat" description="CHCR" evidence="7">
    <location>
        <begin position="834"/>
        <end position="973"/>
    </location>
</feature>
<feature type="repeat" description="CHCR" evidence="7">
    <location>
        <begin position="980"/>
        <end position="1125"/>
    </location>
</feature>
<comment type="subcellular location">
    <subcellularLocation>
        <location evidence="6">Cytoplasmic vesicle membrane</location>
        <topology evidence="6">Peripheral membrane protein</topology>
        <orientation evidence="6">Cytoplasmic side</orientation>
    </subcellularLocation>
    <subcellularLocation>
        <location evidence="6">Membrane</location>
        <location evidence="6">Coated pit</location>
        <topology evidence="6">Peripheral membrane protein</topology>
        <orientation evidence="6">Cytoplasmic side</orientation>
    </subcellularLocation>
</comment>
<dbReference type="Pfam" id="PF09268">
    <property type="entry name" value="Clathrin-link"/>
    <property type="match status" value="1"/>
</dbReference>
<evidence type="ECO:0000256" key="5">
    <source>
        <dbReference type="ARBA" id="ARBA00023329"/>
    </source>
</evidence>
<dbReference type="FunFam" id="2.130.10.110:FF:000003">
    <property type="entry name" value="Clathrin heavy chain"/>
    <property type="match status" value="1"/>
</dbReference>
<evidence type="ECO:0000256" key="6">
    <source>
        <dbReference type="PIRNR" id="PIRNR002290"/>
    </source>
</evidence>
<dbReference type="Proteomes" id="UP000774326">
    <property type="component" value="Unassembled WGS sequence"/>
</dbReference>
<proteinExistence type="inferred from homology"/>
<dbReference type="Pfam" id="PF13838">
    <property type="entry name" value="Clathrin_H_link"/>
    <property type="match status" value="1"/>
</dbReference>
<dbReference type="PIRSF" id="PIRSF002290">
    <property type="entry name" value="Clathrin_H_chain"/>
    <property type="match status" value="1"/>
</dbReference>
<keyword evidence="3 6" id="KW-0472">Membrane</keyword>
<dbReference type="PROSITE" id="PS50236">
    <property type="entry name" value="CHCR"/>
    <property type="match status" value="7"/>
</dbReference>
<dbReference type="GO" id="GO:0032051">
    <property type="term" value="F:clathrin light chain binding"/>
    <property type="evidence" value="ECO:0007669"/>
    <property type="project" value="InterPro"/>
</dbReference>
<evidence type="ECO:0000313" key="9">
    <source>
        <dbReference type="EMBL" id="KAH3688207.1"/>
    </source>
</evidence>
<dbReference type="FunFam" id="1.25.40.10:FF:000002">
    <property type="entry name" value="Clathrin heavy chain"/>
    <property type="match status" value="1"/>
</dbReference>
<dbReference type="Gene3D" id="2.130.10.110">
    <property type="entry name" value="Clathrin heavy-chain terminal domain"/>
    <property type="match status" value="1"/>
</dbReference>
<keyword evidence="2" id="KW-0677">Repeat</keyword>
<evidence type="ECO:0000259" key="8">
    <source>
        <dbReference type="Pfam" id="PF09268"/>
    </source>
</evidence>
<dbReference type="InterPro" id="IPR016341">
    <property type="entry name" value="Clathrin_heavy_chain"/>
</dbReference>
<dbReference type="GO" id="GO:0006898">
    <property type="term" value="P:receptor-mediated endocytosis"/>
    <property type="evidence" value="ECO:0007669"/>
    <property type="project" value="TreeGrafter"/>
</dbReference>
<feature type="repeat" description="CHCR" evidence="7">
    <location>
        <begin position="687"/>
        <end position="829"/>
    </location>
</feature>
<evidence type="ECO:0000313" key="10">
    <source>
        <dbReference type="Proteomes" id="UP000774326"/>
    </source>
</evidence>
<reference evidence="9" key="2">
    <citation type="submission" date="2021-01" db="EMBL/GenBank/DDBJ databases">
        <authorList>
            <person name="Schikora-Tamarit M.A."/>
        </authorList>
    </citation>
    <scope>NUCLEOTIDE SEQUENCE</scope>
    <source>
        <strain evidence="9">CBS2887</strain>
    </source>
</reference>
<gene>
    <name evidence="9" type="ORF">WICPIJ_000793</name>
</gene>
<comment type="similarity">
    <text evidence="1 6">Belongs to the clathrin heavy chain family.</text>
</comment>
<dbReference type="SMART" id="SM00299">
    <property type="entry name" value="CLH"/>
    <property type="match status" value="7"/>
</dbReference>
<protein>
    <recommendedName>
        <fullName evidence="6">Clathrin heavy chain</fullName>
    </recommendedName>
</protein>
<dbReference type="PANTHER" id="PTHR10292">
    <property type="entry name" value="CLATHRIN HEAVY CHAIN RELATED"/>
    <property type="match status" value="1"/>
</dbReference>
<feature type="repeat" description="CHCR" evidence="7">
    <location>
        <begin position="538"/>
        <end position="684"/>
    </location>
</feature>
<comment type="function">
    <text evidence="6">Clathrin is the major protein of the polyhedral coat of coated pits and vesicles.</text>
</comment>
<sequence length="1662" mass="187566">MSDIPIEFTELADLTALGINQQSLEFRSTTLESDHYVTIREQNNGANTVAIVDLKNNNNVTRKNMSADNAILHPSQFVISLRANGTTLQIFNLETKEKLKSYNLEEPVIYWKWLNDQVLGLVTATSVYIWNVFDGQPTSGPVKLTTRHANLTNAQIINFTANEKLDWFAVVGITQENGRIAGKIQLFSKGRNVSQAIEGHVAAFSSVSLEGSSTPTQVFVCGNRTESGGQLHIIEIDHDSNNPPFQKKNVDIFFPPDASPDFPISVQVSKKYGIVYLLTKYGFIHLYDLETGANLFVNRITVSQVFIASSFDEGKGIVAINKTGQVLAVEINKDTIIPYVLNKLSNVQLALSLAARGDLPGAENLFSQQFDSLLGQGDYANAAKVAASSSQLRTPQTIQKLKNVQAAPGTISPLLQYFSTLLDKGGLNQFETIELSRPLLQQDRKNLLENWFKEDKLTSSEELGDIVKPFDLQLALQIYVKAQVHSKVVTILAEMGEFSKIVPYSEKVGYQPNFNMLISNLLRSNPDKASEFAISLLSSNSGEPLDIEKVADIFFSQNFIQQGTSFLIDALKDDSANHGHLQTRLLEINLLHAPQVADAILSNDMFHHYDRSTIAQLSEKAGLYQRALENYSDIKDIKRVIINTNAVPADWLVAYFGKLNVEQSMTCLKELMDKNIAQNLQIVIQVATKYSDLIGSQILIKLFEDYKSYEGLYYYLASIVNLTDDKEVVFKYIQAATKTGQFKEIERIVKDNNVYDGEKVKNFLKDAELQDQLPLIIVCDRFDYVHDLILYLYKHQFFKFIEIYVQQINTSKTSQVVAALLDVDCDERVIQNLLQSVLGQVPIAPLTAEVEKRNRLKLLLPFLEATLNQGSQDQAVYNTLAKIYIDSNNNPEKFLKESDQYDTLEVGKYCEKRDPYLAYIAYEKGGNDDDLIRITNENSMYKYQARYLLKRSDSGLWNKVLSEENMHRRQLIDQVVGNAVPESTDAEPVSLTVKAFMDNGLTLELIELLEKIILEPSPFNDNPSLQGLLLLTAIKVEPTKVSSYIEKLDEFDPVEIGALCTEAGLNEEAFELYNKHKLYSKALAVLAEDIMSLDRAETYAEKINESELWSQLGAAQLNGLRVPEAIESYIKANDPTNYESVIDIADSAGKFEELAKYLLMARQQLKEPKIDGELIVAYAELQKLNEIESFLNGSNVADLNEIGDKLYERKDYKAAKLLYSSVSNYSKLASTLVFLDDYQSAVDCARKASNTKVWKQVNDACLEHKEFRLAQICGLNLIVHAEELDELVAKYESEGYFTELISLFEAGLGLERAHMGMFTELAILYTKYNASRTLEHLKLFWSRINIPKVIRATEDAHLWPELIFLYAHYDEWDNAALTMIERASSAFDHSSFKEIIVKVSNLEVYYKAINFYVNQHPSLITDLLSVLTSRIDIPRTVRIFQKSDNLPLIKPFLISVLEKNNSVVNNAYHELLLEEEDHETLASVVDTYDKFDAIDLAQRLEKHEVIFFRQIAAKLYRTNKKWGKALSILKGDQLWKDAIETATASGNIDIAEDLLTYFVETGNNEAFIALLFSAYGLVRYDKVLELSWLHDLNDYIKPYQIAIERERSENLTKLLADLKVREDAKNNGEEASVSSGHERLLLTNGAHQGLGYQPTGQGFGNF</sequence>
<keyword evidence="5 6" id="KW-0968">Cytoplasmic vesicle</keyword>
<dbReference type="InterPro" id="IPR016024">
    <property type="entry name" value="ARM-type_fold"/>
</dbReference>
<reference evidence="9" key="1">
    <citation type="journal article" date="2021" name="Open Biol.">
        <title>Shared evolutionary footprints suggest mitochondrial oxidative damage underlies multiple complex I losses in fungi.</title>
        <authorList>
            <person name="Schikora-Tamarit M.A."/>
            <person name="Marcet-Houben M."/>
            <person name="Nosek J."/>
            <person name="Gabaldon T."/>
        </authorList>
    </citation>
    <scope>NUCLEOTIDE SEQUENCE</scope>
    <source>
        <strain evidence="9">CBS2887</strain>
    </source>
</reference>
<evidence type="ECO:0000256" key="2">
    <source>
        <dbReference type="ARBA" id="ARBA00022737"/>
    </source>
</evidence>
<dbReference type="GO" id="GO:0006886">
    <property type="term" value="P:intracellular protein transport"/>
    <property type="evidence" value="ECO:0007669"/>
    <property type="project" value="UniProtKB-UniRule"/>
</dbReference>
<accession>A0A9P8QCU1</accession>
<dbReference type="GO" id="GO:0071439">
    <property type="term" value="C:clathrin complex"/>
    <property type="evidence" value="ECO:0007669"/>
    <property type="project" value="InterPro"/>
</dbReference>
<dbReference type="GO" id="GO:0006895">
    <property type="term" value="P:Golgi to endosome transport"/>
    <property type="evidence" value="ECO:0007669"/>
    <property type="project" value="TreeGrafter"/>
</dbReference>
<keyword evidence="4 6" id="KW-0168">Coated pit</keyword>
<dbReference type="SUPFAM" id="SSF48371">
    <property type="entry name" value="ARM repeat"/>
    <property type="match status" value="6"/>
</dbReference>
<evidence type="ECO:0000256" key="1">
    <source>
        <dbReference type="ARBA" id="ARBA00009535"/>
    </source>
</evidence>
<dbReference type="InterPro" id="IPR011990">
    <property type="entry name" value="TPR-like_helical_dom_sf"/>
</dbReference>
<feature type="domain" description="Clathrin heavy chain linker core motif" evidence="8">
    <location>
        <begin position="334"/>
        <end position="356"/>
    </location>
</feature>
<dbReference type="SUPFAM" id="SSF50989">
    <property type="entry name" value="Clathrin heavy-chain terminal domain"/>
    <property type="match status" value="1"/>
</dbReference>
<evidence type="ECO:0000256" key="7">
    <source>
        <dbReference type="PROSITE-ProRule" id="PRU01006"/>
    </source>
</evidence>
<feature type="repeat" description="CHCR" evidence="7">
    <location>
        <begin position="1424"/>
        <end position="1567"/>
    </location>
</feature>
<dbReference type="InterPro" id="IPR000547">
    <property type="entry name" value="Clathrin_H-chain/VPS_repeat"/>
</dbReference>
<dbReference type="FunFam" id="1.25.40.10:FF:000005">
    <property type="entry name" value="Clathrin heavy chain"/>
    <property type="match status" value="1"/>
</dbReference>
<feature type="repeat" description="CHCR" evidence="7">
    <location>
        <begin position="1275"/>
        <end position="1421"/>
    </location>
</feature>
<evidence type="ECO:0000256" key="3">
    <source>
        <dbReference type="ARBA" id="ARBA00023136"/>
    </source>
</evidence>
<keyword evidence="10" id="KW-1185">Reference proteome</keyword>
<dbReference type="GO" id="GO:0005829">
    <property type="term" value="C:cytosol"/>
    <property type="evidence" value="ECO:0007669"/>
    <property type="project" value="GOC"/>
</dbReference>
<dbReference type="GO" id="GO:0005198">
    <property type="term" value="F:structural molecule activity"/>
    <property type="evidence" value="ECO:0007669"/>
    <property type="project" value="InterPro"/>
</dbReference>
<dbReference type="OrthoDB" id="2113814at2759"/>
<dbReference type="Pfam" id="PF00637">
    <property type="entry name" value="Clathrin"/>
    <property type="match status" value="7"/>
</dbReference>
<dbReference type="InterPro" id="IPR055358">
    <property type="entry name" value="CHCR"/>
</dbReference>